<name>A0A0N5D0S3_THECL</name>
<sequence length="216" mass="24349">MADCKKQGEPIRVYFTNCSMLTEQKCSSHNLKKNEGKKIILKNLIMEDLKCNGTLANIKFKAKKVNFVVLCDEDNNYQQVQQGDKFELMETAFDILKSLTVMALPRNQARLATKTDRYGASEFGEKQTNRIITLQLLKSAVIIGLLLLASTIFAALLVKCILALVPTSHSVSHQKQSKFLMYGKILERPLILPPAKKPLVLYEKANSHETVPCDIY</sequence>
<keyword evidence="3" id="KW-1185">Reference proteome</keyword>
<dbReference type="EMBL" id="UYYF01004412">
    <property type="protein sequence ID" value="VDN03751.1"/>
    <property type="molecule type" value="Genomic_DNA"/>
</dbReference>
<evidence type="ECO:0000313" key="2">
    <source>
        <dbReference type="EMBL" id="VDN03751.1"/>
    </source>
</evidence>
<dbReference type="Proteomes" id="UP000276776">
    <property type="component" value="Unassembled WGS sequence"/>
</dbReference>
<accession>A0A0N5D0S3</accession>
<proteinExistence type="predicted"/>
<evidence type="ECO:0000256" key="1">
    <source>
        <dbReference type="SAM" id="Phobius"/>
    </source>
</evidence>
<keyword evidence="1" id="KW-0472">Membrane</keyword>
<evidence type="ECO:0000313" key="3">
    <source>
        <dbReference type="Proteomes" id="UP000276776"/>
    </source>
</evidence>
<keyword evidence="1" id="KW-0812">Transmembrane</keyword>
<reference evidence="4" key="1">
    <citation type="submission" date="2017-02" db="UniProtKB">
        <authorList>
            <consortium name="WormBaseParasite"/>
        </authorList>
    </citation>
    <scope>IDENTIFICATION</scope>
</reference>
<feature type="transmembrane region" description="Helical" evidence="1">
    <location>
        <begin position="140"/>
        <end position="165"/>
    </location>
</feature>
<gene>
    <name evidence="2" type="ORF">TCLT_LOCUS6401</name>
</gene>
<organism evidence="4">
    <name type="scientific">Thelazia callipaeda</name>
    <name type="common">Oriental eyeworm</name>
    <name type="synonym">Parasitic nematode</name>
    <dbReference type="NCBI Taxonomy" id="103827"/>
    <lineage>
        <taxon>Eukaryota</taxon>
        <taxon>Metazoa</taxon>
        <taxon>Ecdysozoa</taxon>
        <taxon>Nematoda</taxon>
        <taxon>Chromadorea</taxon>
        <taxon>Rhabditida</taxon>
        <taxon>Spirurina</taxon>
        <taxon>Spiruromorpha</taxon>
        <taxon>Thelazioidea</taxon>
        <taxon>Thelaziidae</taxon>
        <taxon>Thelazia</taxon>
    </lineage>
</organism>
<keyword evidence="1" id="KW-1133">Transmembrane helix</keyword>
<reference evidence="2 3" key="2">
    <citation type="submission" date="2018-11" db="EMBL/GenBank/DDBJ databases">
        <authorList>
            <consortium name="Pathogen Informatics"/>
        </authorList>
    </citation>
    <scope>NUCLEOTIDE SEQUENCE [LARGE SCALE GENOMIC DNA]</scope>
</reference>
<protein>
    <submittedName>
        <fullName evidence="2 4">Uncharacterized protein</fullName>
    </submittedName>
</protein>
<evidence type="ECO:0000313" key="4">
    <source>
        <dbReference type="WBParaSite" id="TCLT_0000641201-mRNA-1"/>
    </source>
</evidence>
<dbReference type="WBParaSite" id="TCLT_0000641201-mRNA-1">
    <property type="protein sequence ID" value="TCLT_0000641201-mRNA-1"/>
    <property type="gene ID" value="TCLT_0000641201"/>
</dbReference>
<dbReference type="AlphaFoldDB" id="A0A0N5D0S3"/>